<proteinExistence type="inferred from homology"/>
<accession>A0A9D1JXZ3</accession>
<organism evidence="7 8">
    <name type="scientific">Candidatus Galligastranaerophilus intestinavium</name>
    <dbReference type="NCBI Taxonomy" id="2840836"/>
    <lineage>
        <taxon>Bacteria</taxon>
        <taxon>Candidatus Galligastranaerophilus</taxon>
    </lineage>
</organism>
<evidence type="ECO:0000256" key="2">
    <source>
        <dbReference type="ARBA" id="ARBA00022723"/>
    </source>
</evidence>
<dbReference type="Proteomes" id="UP000886865">
    <property type="component" value="Unassembled WGS sequence"/>
</dbReference>
<feature type="domain" description="Alpha-D-phosphohexomutase alpha/beta/alpha" evidence="5">
    <location>
        <begin position="68"/>
        <end position="211"/>
    </location>
</feature>
<dbReference type="GO" id="GO:0005975">
    <property type="term" value="P:carbohydrate metabolic process"/>
    <property type="evidence" value="ECO:0007669"/>
    <property type="project" value="InterPro"/>
</dbReference>
<reference evidence="7" key="1">
    <citation type="submission" date="2020-10" db="EMBL/GenBank/DDBJ databases">
        <authorList>
            <person name="Gilroy R."/>
        </authorList>
    </citation>
    <scope>NUCLEOTIDE SEQUENCE</scope>
    <source>
        <strain evidence="7">CHK152-2871</strain>
    </source>
</reference>
<dbReference type="GO" id="GO:0008973">
    <property type="term" value="F:phosphopentomutase activity"/>
    <property type="evidence" value="ECO:0007669"/>
    <property type="project" value="TreeGrafter"/>
</dbReference>
<dbReference type="Pfam" id="PF02880">
    <property type="entry name" value="PGM_PMM_III"/>
    <property type="match status" value="1"/>
</dbReference>
<reference evidence="7" key="2">
    <citation type="journal article" date="2021" name="PeerJ">
        <title>Extensive microbial diversity within the chicken gut microbiome revealed by metagenomics and culture.</title>
        <authorList>
            <person name="Gilroy R."/>
            <person name="Ravi A."/>
            <person name="Getino M."/>
            <person name="Pursley I."/>
            <person name="Horton D.L."/>
            <person name="Alikhan N.F."/>
            <person name="Baker D."/>
            <person name="Gharbi K."/>
            <person name="Hall N."/>
            <person name="Watson M."/>
            <person name="Adriaenssens E.M."/>
            <person name="Foster-Nyarko E."/>
            <person name="Jarju S."/>
            <person name="Secka A."/>
            <person name="Antonio M."/>
            <person name="Oren A."/>
            <person name="Chaudhuri R.R."/>
            <person name="La Ragione R."/>
            <person name="Hildebrand F."/>
            <person name="Pallen M.J."/>
        </authorList>
    </citation>
    <scope>NUCLEOTIDE SEQUENCE</scope>
    <source>
        <strain evidence="7">CHK152-2871</strain>
    </source>
</reference>
<dbReference type="EMBL" id="DVJQ01000049">
    <property type="protein sequence ID" value="HIS74556.1"/>
    <property type="molecule type" value="Genomic_DNA"/>
</dbReference>
<evidence type="ECO:0000313" key="8">
    <source>
        <dbReference type="Proteomes" id="UP000886865"/>
    </source>
</evidence>
<dbReference type="Pfam" id="PF02878">
    <property type="entry name" value="PGM_PMM_I"/>
    <property type="match status" value="1"/>
</dbReference>
<evidence type="ECO:0000259" key="5">
    <source>
        <dbReference type="Pfam" id="PF02878"/>
    </source>
</evidence>
<evidence type="ECO:0000256" key="3">
    <source>
        <dbReference type="ARBA" id="ARBA00022842"/>
    </source>
</evidence>
<protein>
    <recommendedName>
        <fullName evidence="9">Phosphomannomutase</fullName>
    </recommendedName>
</protein>
<feature type="domain" description="Alpha-D-phosphohexomutase alpha/beta/alpha" evidence="6">
    <location>
        <begin position="419"/>
        <end position="555"/>
    </location>
</feature>
<evidence type="ECO:0000256" key="1">
    <source>
        <dbReference type="ARBA" id="ARBA00010231"/>
    </source>
</evidence>
<dbReference type="Gene3D" id="3.40.120.10">
    <property type="entry name" value="Alpha-D-Glucose-1,6-Bisphosphate, subunit A, domain 3"/>
    <property type="match status" value="3"/>
</dbReference>
<dbReference type="AlphaFoldDB" id="A0A9D1JXZ3"/>
<evidence type="ECO:0008006" key="9">
    <source>
        <dbReference type="Google" id="ProtNLM"/>
    </source>
</evidence>
<keyword evidence="3" id="KW-0460">Magnesium</keyword>
<evidence type="ECO:0000259" key="6">
    <source>
        <dbReference type="Pfam" id="PF02880"/>
    </source>
</evidence>
<keyword evidence="2" id="KW-0479">Metal-binding</keyword>
<dbReference type="SUPFAM" id="SSF53738">
    <property type="entry name" value="Phosphoglucomutase, first 3 domains"/>
    <property type="match status" value="2"/>
</dbReference>
<gene>
    <name evidence="7" type="ORF">IAA86_06015</name>
</gene>
<dbReference type="InterPro" id="IPR005844">
    <property type="entry name" value="A-D-PHexomutase_a/b/a-I"/>
</dbReference>
<comment type="similarity">
    <text evidence="1">Belongs to the phosphohexose mutase family.</text>
</comment>
<dbReference type="GO" id="GO:0046872">
    <property type="term" value="F:metal ion binding"/>
    <property type="evidence" value="ECO:0007669"/>
    <property type="project" value="UniProtKB-KW"/>
</dbReference>
<evidence type="ECO:0000313" key="7">
    <source>
        <dbReference type="EMBL" id="HIS74556.1"/>
    </source>
</evidence>
<dbReference type="InterPro" id="IPR005846">
    <property type="entry name" value="A-D-PHexomutase_a/b/a-III"/>
</dbReference>
<dbReference type="PANTHER" id="PTHR45745">
    <property type="entry name" value="PHOSPHOMANNOMUTASE 45A"/>
    <property type="match status" value="1"/>
</dbReference>
<name>A0A9D1JXZ3_9BACT</name>
<keyword evidence="4" id="KW-0413">Isomerase</keyword>
<comment type="caution">
    <text evidence="7">The sequence shown here is derived from an EMBL/GenBank/DDBJ whole genome shotgun (WGS) entry which is preliminary data.</text>
</comment>
<dbReference type="PANTHER" id="PTHR45745:SF1">
    <property type="entry name" value="PHOSPHOGLUCOMUTASE 2B-RELATED"/>
    <property type="match status" value="1"/>
</dbReference>
<sequence length="742" mass="84282">MSKENPSQLEKLLLDGVESNTPEDIKTDKIFDYDNKNKFTFTLTKDLVEKLELRKWFDSYKKEAMVSTAGIRGPQNVLYPHDTRFPINTIGITLATLAKALVLKEKYPNDELIKLVGCEVRYNSKTYLDIIARIQSALGIRTLTPLNRQTIPIWLASFLAFKLDLVGAEYITSSHGISVKNATKDLNNQGSQFLPDESIEFVNKIEEILNTVDKDGEYRIDFEASENDLIDEKTMQKLNNGIDLYVEYLKNGVANQKNIELIKNFDKKIVIDAVGGAAYNTLSKILEKLGIQKNFDWLNTQEDPFFHSIGKDIKDGKFYDWSLDITVVAKNKEGREYFPVVESLKYDEKLKNYPIGTVCLVTDPDHDRLSVVQIEDIKNKAKVNAVGVDTIELDNERILCVFSANQAFLMIMDFWTQMLKESGDFDKHKRFIIKTTASSKTWDEWAKHNGIAVINTPVGFKEIANATKKIEYQIEQGVKDIKIKDIFAKTISLGDSPRMIFGGEESGGMIIGAQEIIKSLNGRCALAMREKSATEAIIVTSALVASLDASLWEHLARVYDKNNIVAKYDVREDIAYYNESEPNIEKLKEAKKLGEGLRTKNDIFYLALAIGMLENKITLENVKEILSSTFKNLDFSNLSDVKFVGDGTYFDFTDKFVEIRPSGTDAKTKAYAGGANRDELFVFAKTLGNYSGDLSEEYKKYLSEDYVNSVKEKSLEVYEKFARTDEDKREFKIPNYKDTFLK</sequence>
<dbReference type="InterPro" id="IPR016055">
    <property type="entry name" value="A-D-PHexomutase_a/b/a-I/II/III"/>
</dbReference>
<dbReference type="GO" id="GO:0006166">
    <property type="term" value="P:purine ribonucleoside salvage"/>
    <property type="evidence" value="ECO:0007669"/>
    <property type="project" value="TreeGrafter"/>
</dbReference>
<evidence type="ECO:0000256" key="4">
    <source>
        <dbReference type="ARBA" id="ARBA00023235"/>
    </source>
</evidence>